<protein>
    <recommendedName>
        <fullName evidence="9">G-protein coupled receptors family 1 profile domain-containing protein</fullName>
    </recommendedName>
</protein>
<keyword evidence="6" id="KW-1133">Transmembrane helix</keyword>
<name>A0AAD7ZC99_DIPPU</name>
<evidence type="ECO:0000256" key="5">
    <source>
        <dbReference type="ARBA" id="ARBA00023224"/>
    </source>
</evidence>
<dbReference type="AlphaFoldDB" id="A0AAD7ZC99"/>
<evidence type="ECO:0000313" key="7">
    <source>
        <dbReference type="EMBL" id="KAJ9577899.1"/>
    </source>
</evidence>
<evidence type="ECO:0000256" key="6">
    <source>
        <dbReference type="SAM" id="Phobius"/>
    </source>
</evidence>
<accession>A0AAD7ZC99</accession>
<comment type="subcellular location">
    <subcellularLocation>
        <location evidence="1">Cell membrane</location>
        <topology evidence="1">Multi-pass membrane protein</topology>
    </subcellularLocation>
</comment>
<keyword evidence="8" id="KW-1185">Reference proteome</keyword>
<keyword evidence="5" id="KW-0807">Transducer</keyword>
<reference evidence="7" key="1">
    <citation type="journal article" date="2023" name="IScience">
        <title>Live-bearing cockroach genome reveals convergent evolutionary mechanisms linked to viviparity in insects and beyond.</title>
        <authorList>
            <person name="Fouks B."/>
            <person name="Harrison M.C."/>
            <person name="Mikhailova A.A."/>
            <person name="Marchal E."/>
            <person name="English S."/>
            <person name="Carruthers M."/>
            <person name="Jennings E.C."/>
            <person name="Chiamaka E.L."/>
            <person name="Frigard R.A."/>
            <person name="Pippel M."/>
            <person name="Attardo G.M."/>
            <person name="Benoit J.B."/>
            <person name="Bornberg-Bauer E."/>
            <person name="Tobe S.S."/>
        </authorList>
    </citation>
    <scope>NUCLEOTIDE SEQUENCE</scope>
    <source>
        <strain evidence="7">Stay&amp;Tobe</strain>
    </source>
</reference>
<dbReference type="PANTHER" id="PTHR24245">
    <property type="entry name" value="G-PROTEIN COUPLED RECEPTOR"/>
    <property type="match status" value="1"/>
</dbReference>
<feature type="non-terminal residue" evidence="7">
    <location>
        <position position="175"/>
    </location>
</feature>
<keyword evidence="3" id="KW-0297">G-protein coupled receptor</keyword>
<dbReference type="GO" id="GO:0004930">
    <property type="term" value="F:G protein-coupled receptor activity"/>
    <property type="evidence" value="ECO:0007669"/>
    <property type="project" value="UniProtKB-KW"/>
</dbReference>
<keyword evidence="4" id="KW-0675">Receptor</keyword>
<keyword evidence="6" id="KW-0472">Membrane</keyword>
<dbReference type="SUPFAM" id="SSF81321">
    <property type="entry name" value="Family A G protein-coupled receptor-like"/>
    <property type="match status" value="1"/>
</dbReference>
<feature type="transmembrane region" description="Helical" evidence="6">
    <location>
        <begin position="28"/>
        <end position="45"/>
    </location>
</feature>
<dbReference type="EMBL" id="JASPKZ010009234">
    <property type="protein sequence ID" value="KAJ9577899.1"/>
    <property type="molecule type" value="Genomic_DNA"/>
</dbReference>
<keyword evidence="2" id="KW-1003">Cell membrane</keyword>
<gene>
    <name evidence="7" type="ORF">L9F63_025240</name>
</gene>
<feature type="non-terminal residue" evidence="7">
    <location>
        <position position="1"/>
    </location>
</feature>
<proteinExistence type="predicted"/>
<dbReference type="InterPro" id="IPR051880">
    <property type="entry name" value="GPC_Orphan_Receptors"/>
</dbReference>
<evidence type="ECO:0000256" key="1">
    <source>
        <dbReference type="ARBA" id="ARBA00004651"/>
    </source>
</evidence>
<evidence type="ECO:0008006" key="9">
    <source>
        <dbReference type="Google" id="ProtNLM"/>
    </source>
</evidence>
<evidence type="ECO:0000256" key="4">
    <source>
        <dbReference type="ARBA" id="ARBA00023170"/>
    </source>
</evidence>
<keyword evidence="6" id="KW-0812">Transmembrane</keyword>
<comment type="caution">
    <text evidence="7">The sequence shown here is derived from an EMBL/GenBank/DDBJ whole genome shotgun (WGS) entry which is preliminary data.</text>
</comment>
<dbReference type="CDD" id="cd00637">
    <property type="entry name" value="7tm_classA_rhodopsin-like"/>
    <property type="match status" value="1"/>
</dbReference>
<dbReference type="Gene3D" id="1.20.1070.10">
    <property type="entry name" value="Rhodopsin 7-helix transmembrane proteins"/>
    <property type="match status" value="1"/>
</dbReference>
<sequence>LKKKIMPLLQSEALVAQERRLSTNASRTMAAMSLGFIVMVTPWTIQEVVAACTGTKVPPFIDFIVTWLALSNSFWNPFLYWLLNNHFRRICKELFLSKVLCRRQPPVNSKARCCSTTSTNANYNHSPQGGPRGLSEKYWGEILERTVSSNSLQRLQRVYGHHHALPPPPARPNGN</sequence>
<feature type="transmembrane region" description="Helical" evidence="6">
    <location>
        <begin position="65"/>
        <end position="83"/>
    </location>
</feature>
<evidence type="ECO:0000256" key="3">
    <source>
        <dbReference type="ARBA" id="ARBA00023040"/>
    </source>
</evidence>
<dbReference type="Proteomes" id="UP001233999">
    <property type="component" value="Unassembled WGS sequence"/>
</dbReference>
<evidence type="ECO:0000313" key="8">
    <source>
        <dbReference type="Proteomes" id="UP001233999"/>
    </source>
</evidence>
<dbReference type="GO" id="GO:0005886">
    <property type="term" value="C:plasma membrane"/>
    <property type="evidence" value="ECO:0007669"/>
    <property type="project" value="UniProtKB-SubCell"/>
</dbReference>
<reference evidence="7" key="2">
    <citation type="submission" date="2023-05" db="EMBL/GenBank/DDBJ databases">
        <authorList>
            <person name="Fouks B."/>
        </authorList>
    </citation>
    <scope>NUCLEOTIDE SEQUENCE</scope>
    <source>
        <strain evidence="7">Stay&amp;Tobe</strain>
        <tissue evidence="7">Testes</tissue>
    </source>
</reference>
<evidence type="ECO:0000256" key="2">
    <source>
        <dbReference type="ARBA" id="ARBA00022475"/>
    </source>
</evidence>
<organism evidence="7 8">
    <name type="scientific">Diploptera punctata</name>
    <name type="common">Pacific beetle cockroach</name>
    <dbReference type="NCBI Taxonomy" id="6984"/>
    <lineage>
        <taxon>Eukaryota</taxon>
        <taxon>Metazoa</taxon>
        <taxon>Ecdysozoa</taxon>
        <taxon>Arthropoda</taxon>
        <taxon>Hexapoda</taxon>
        <taxon>Insecta</taxon>
        <taxon>Pterygota</taxon>
        <taxon>Neoptera</taxon>
        <taxon>Polyneoptera</taxon>
        <taxon>Dictyoptera</taxon>
        <taxon>Blattodea</taxon>
        <taxon>Blaberoidea</taxon>
        <taxon>Blaberidae</taxon>
        <taxon>Diplopterinae</taxon>
        <taxon>Diploptera</taxon>
    </lineage>
</organism>